<protein>
    <submittedName>
        <fullName evidence="1">Uncharacterized protein</fullName>
    </submittedName>
</protein>
<comment type="caution">
    <text evidence="1">The sequence shown here is derived from an EMBL/GenBank/DDBJ whole genome shotgun (WGS) entry which is preliminary data.</text>
</comment>
<evidence type="ECO:0000313" key="1">
    <source>
        <dbReference type="EMBL" id="KKL52472.1"/>
    </source>
</evidence>
<organism evidence="1">
    <name type="scientific">marine sediment metagenome</name>
    <dbReference type="NCBI Taxonomy" id="412755"/>
    <lineage>
        <taxon>unclassified sequences</taxon>
        <taxon>metagenomes</taxon>
        <taxon>ecological metagenomes</taxon>
    </lineage>
</organism>
<name>A0A0F9FN48_9ZZZZ</name>
<gene>
    <name evidence="1" type="ORF">LCGC14_2285140</name>
</gene>
<reference evidence="1" key="1">
    <citation type="journal article" date="2015" name="Nature">
        <title>Complex archaea that bridge the gap between prokaryotes and eukaryotes.</title>
        <authorList>
            <person name="Spang A."/>
            <person name="Saw J.H."/>
            <person name="Jorgensen S.L."/>
            <person name="Zaremba-Niedzwiedzka K."/>
            <person name="Martijn J."/>
            <person name="Lind A.E."/>
            <person name="van Eijk R."/>
            <person name="Schleper C."/>
            <person name="Guy L."/>
            <person name="Ettema T.J."/>
        </authorList>
    </citation>
    <scope>NUCLEOTIDE SEQUENCE</scope>
</reference>
<proteinExistence type="predicted"/>
<sequence length="63" mass="7100">MALGVWGEAERREWALERARLLGSACEADEDRCDSILKTAEAFYDYISKPFTEVTRGRSSDLG</sequence>
<accession>A0A0F9FN48</accession>
<dbReference type="EMBL" id="LAZR01031880">
    <property type="protein sequence ID" value="KKL52472.1"/>
    <property type="molecule type" value="Genomic_DNA"/>
</dbReference>
<dbReference type="AlphaFoldDB" id="A0A0F9FN48"/>